<dbReference type="CDD" id="cd06225">
    <property type="entry name" value="HAMP"/>
    <property type="match status" value="1"/>
</dbReference>
<dbReference type="EMBL" id="JACHIU010000001">
    <property type="protein sequence ID" value="MBB6471778.1"/>
    <property type="molecule type" value="Genomic_DNA"/>
</dbReference>
<gene>
    <name evidence="14" type="ORF">BJ992_001209</name>
</gene>
<dbReference type="Gene3D" id="3.30.565.10">
    <property type="entry name" value="Histidine kinase-like ATPase, C-terminal domain"/>
    <property type="match status" value="1"/>
</dbReference>
<feature type="transmembrane region" description="Helical" evidence="11">
    <location>
        <begin position="151"/>
        <end position="174"/>
    </location>
</feature>
<dbReference type="SMART" id="SM00304">
    <property type="entry name" value="HAMP"/>
    <property type="match status" value="1"/>
</dbReference>
<dbReference type="SMART" id="SM00388">
    <property type="entry name" value="HisKA"/>
    <property type="match status" value="1"/>
</dbReference>
<keyword evidence="4" id="KW-0597">Phosphoprotein</keyword>
<keyword evidence="7 14" id="KW-0418">Kinase</keyword>
<keyword evidence="5 14" id="KW-0808">Transferase</keyword>
<dbReference type="CDD" id="cd00082">
    <property type="entry name" value="HisKA"/>
    <property type="match status" value="1"/>
</dbReference>
<evidence type="ECO:0000256" key="1">
    <source>
        <dbReference type="ARBA" id="ARBA00000085"/>
    </source>
</evidence>
<evidence type="ECO:0000313" key="14">
    <source>
        <dbReference type="EMBL" id="MBB6471778.1"/>
    </source>
</evidence>
<dbReference type="PROSITE" id="PS50109">
    <property type="entry name" value="HIS_KIN"/>
    <property type="match status" value="1"/>
</dbReference>
<evidence type="ECO:0000256" key="8">
    <source>
        <dbReference type="ARBA" id="ARBA00022989"/>
    </source>
</evidence>
<evidence type="ECO:0000256" key="5">
    <source>
        <dbReference type="ARBA" id="ARBA00022679"/>
    </source>
</evidence>
<dbReference type="PANTHER" id="PTHR45436">
    <property type="entry name" value="SENSOR HISTIDINE KINASE YKOH"/>
    <property type="match status" value="1"/>
</dbReference>
<dbReference type="GO" id="GO:0000155">
    <property type="term" value="F:phosphorelay sensor kinase activity"/>
    <property type="evidence" value="ECO:0007669"/>
    <property type="project" value="InterPro"/>
</dbReference>
<dbReference type="InterPro" id="IPR050428">
    <property type="entry name" value="TCS_sensor_his_kinase"/>
</dbReference>
<dbReference type="Pfam" id="PF00512">
    <property type="entry name" value="HisKA"/>
    <property type="match status" value="1"/>
</dbReference>
<evidence type="ECO:0000256" key="3">
    <source>
        <dbReference type="ARBA" id="ARBA00012438"/>
    </source>
</evidence>
<dbReference type="PRINTS" id="PR00344">
    <property type="entry name" value="BCTRLSENSOR"/>
</dbReference>
<dbReference type="SMART" id="SM00387">
    <property type="entry name" value="HATPase_c"/>
    <property type="match status" value="1"/>
</dbReference>
<dbReference type="Pfam" id="PF02518">
    <property type="entry name" value="HATPase_c"/>
    <property type="match status" value="1"/>
</dbReference>
<evidence type="ECO:0000256" key="7">
    <source>
        <dbReference type="ARBA" id="ARBA00022777"/>
    </source>
</evidence>
<dbReference type="FunFam" id="1.10.287.130:FF:000001">
    <property type="entry name" value="Two-component sensor histidine kinase"/>
    <property type="match status" value="1"/>
</dbReference>
<dbReference type="InterPro" id="IPR036097">
    <property type="entry name" value="HisK_dim/P_sf"/>
</dbReference>
<dbReference type="EC" id="2.7.13.3" evidence="3"/>
<dbReference type="InterPro" id="IPR005467">
    <property type="entry name" value="His_kinase_dom"/>
</dbReference>
<feature type="domain" description="HAMP" evidence="13">
    <location>
        <begin position="175"/>
        <end position="227"/>
    </location>
</feature>
<keyword evidence="9" id="KW-0902">Two-component regulatory system</keyword>
<comment type="subcellular location">
    <subcellularLocation>
        <location evidence="2">Cell membrane</location>
    </subcellularLocation>
</comment>
<evidence type="ECO:0000256" key="6">
    <source>
        <dbReference type="ARBA" id="ARBA00022692"/>
    </source>
</evidence>
<protein>
    <recommendedName>
        <fullName evidence="3">histidine kinase</fullName>
        <ecNumber evidence="3">2.7.13.3</ecNumber>
    </recommendedName>
</protein>
<keyword evidence="8 11" id="KW-1133">Transmembrane helix</keyword>
<feature type="domain" description="Histidine kinase" evidence="12">
    <location>
        <begin position="242"/>
        <end position="447"/>
    </location>
</feature>
<evidence type="ECO:0000256" key="9">
    <source>
        <dbReference type="ARBA" id="ARBA00023012"/>
    </source>
</evidence>
<organism evidence="14 15">
    <name type="scientific">Sphaerisporangium rubeum</name>
    <dbReference type="NCBI Taxonomy" id="321317"/>
    <lineage>
        <taxon>Bacteria</taxon>
        <taxon>Bacillati</taxon>
        <taxon>Actinomycetota</taxon>
        <taxon>Actinomycetes</taxon>
        <taxon>Streptosporangiales</taxon>
        <taxon>Streptosporangiaceae</taxon>
        <taxon>Sphaerisporangium</taxon>
    </lineage>
</organism>
<evidence type="ECO:0000256" key="4">
    <source>
        <dbReference type="ARBA" id="ARBA00022553"/>
    </source>
</evidence>
<dbReference type="CDD" id="cd00075">
    <property type="entry name" value="HATPase"/>
    <property type="match status" value="1"/>
</dbReference>
<evidence type="ECO:0000256" key="10">
    <source>
        <dbReference type="ARBA" id="ARBA00023136"/>
    </source>
</evidence>
<evidence type="ECO:0000259" key="12">
    <source>
        <dbReference type="PROSITE" id="PS50109"/>
    </source>
</evidence>
<keyword evidence="6 11" id="KW-0812">Transmembrane</keyword>
<feature type="transmembrane region" description="Helical" evidence="11">
    <location>
        <begin position="6"/>
        <end position="30"/>
    </location>
</feature>
<dbReference type="Proteomes" id="UP000555564">
    <property type="component" value="Unassembled WGS sequence"/>
</dbReference>
<dbReference type="InterPro" id="IPR003594">
    <property type="entry name" value="HATPase_dom"/>
</dbReference>
<evidence type="ECO:0000313" key="15">
    <source>
        <dbReference type="Proteomes" id="UP000555564"/>
    </source>
</evidence>
<name>A0A7X0ID47_9ACTN</name>
<dbReference type="InterPro" id="IPR004358">
    <property type="entry name" value="Sig_transdc_His_kin-like_C"/>
</dbReference>
<dbReference type="PANTHER" id="PTHR45436:SF5">
    <property type="entry name" value="SENSOR HISTIDINE KINASE TRCS"/>
    <property type="match status" value="1"/>
</dbReference>
<dbReference type="InterPro" id="IPR003661">
    <property type="entry name" value="HisK_dim/P_dom"/>
</dbReference>
<dbReference type="SUPFAM" id="SSF55874">
    <property type="entry name" value="ATPase domain of HSP90 chaperone/DNA topoisomerase II/histidine kinase"/>
    <property type="match status" value="1"/>
</dbReference>
<dbReference type="Gene3D" id="6.10.340.10">
    <property type="match status" value="1"/>
</dbReference>
<evidence type="ECO:0000259" key="13">
    <source>
        <dbReference type="PROSITE" id="PS50885"/>
    </source>
</evidence>
<comment type="caution">
    <text evidence="14">The sequence shown here is derived from an EMBL/GenBank/DDBJ whole genome shotgun (WGS) entry which is preliminary data.</text>
</comment>
<accession>A0A7X0ID47</accession>
<dbReference type="PROSITE" id="PS50885">
    <property type="entry name" value="HAMP"/>
    <property type="match status" value="1"/>
</dbReference>
<dbReference type="Gene3D" id="1.10.287.130">
    <property type="match status" value="1"/>
</dbReference>
<dbReference type="RefSeq" id="WP_184978942.1">
    <property type="nucleotide sequence ID" value="NZ_BAAALO010000025.1"/>
</dbReference>
<sequence length="454" mass="47941">MTLGGRLLAGLLSVTAAGLAVLSVVSVLVLRGHLLDRTDASLTAAAQGSAARLVRASGIALVNASPTYAVALLNLTTGRGRLLAGDDAEAEHMPEMLERLGETRLSSLADSGRPFPLSGRLRAAAARMDIGDRIVVVAVPLDEVRDAVRRLILTELVTGVVLIVLLLLLGRSLIARGLAPLSRMASTAQLVAEGGDLSERMPEGRSEAGRLGAAINVMLTRIQNAFAARWASEERVRRFAADASHELRNPLTTIHGYAELYRQGAIPPEETPQVMRRIEDEAARMTRLVSELLELARLDKGAPLTVAPVDLTTLATEVVDDFTALTPDHPVTLDAPPELVATVDEARIRQVLVNLLANVRAHTPPGTRATVRLTAPATLEVTDTGPGMPPEMAALAFDRFHHHAESDGTGLGLSIVQAIAIAHGGQATVRSLPGQGTTIQVTLPATANPAPTFF</sequence>
<reference evidence="14 15" key="1">
    <citation type="submission" date="2020-08" db="EMBL/GenBank/DDBJ databases">
        <title>Sequencing the genomes of 1000 actinobacteria strains.</title>
        <authorList>
            <person name="Klenk H.-P."/>
        </authorList>
    </citation>
    <scope>NUCLEOTIDE SEQUENCE [LARGE SCALE GENOMIC DNA]</scope>
    <source>
        <strain evidence="14 15">DSM 44936</strain>
    </source>
</reference>
<comment type="catalytic activity">
    <reaction evidence="1">
        <text>ATP + protein L-histidine = ADP + protein N-phospho-L-histidine.</text>
        <dbReference type="EC" id="2.7.13.3"/>
    </reaction>
</comment>
<proteinExistence type="predicted"/>
<dbReference type="GO" id="GO:0005886">
    <property type="term" value="C:plasma membrane"/>
    <property type="evidence" value="ECO:0007669"/>
    <property type="project" value="UniProtKB-SubCell"/>
</dbReference>
<dbReference type="SUPFAM" id="SSF47384">
    <property type="entry name" value="Homodimeric domain of signal transducing histidine kinase"/>
    <property type="match status" value="1"/>
</dbReference>
<evidence type="ECO:0000256" key="11">
    <source>
        <dbReference type="SAM" id="Phobius"/>
    </source>
</evidence>
<dbReference type="InterPro" id="IPR036890">
    <property type="entry name" value="HATPase_C_sf"/>
</dbReference>
<dbReference type="AlphaFoldDB" id="A0A7X0ID47"/>
<dbReference type="InterPro" id="IPR003660">
    <property type="entry name" value="HAMP_dom"/>
</dbReference>
<keyword evidence="10 11" id="KW-0472">Membrane</keyword>
<dbReference type="Pfam" id="PF00672">
    <property type="entry name" value="HAMP"/>
    <property type="match status" value="1"/>
</dbReference>
<evidence type="ECO:0000256" key="2">
    <source>
        <dbReference type="ARBA" id="ARBA00004236"/>
    </source>
</evidence>
<keyword evidence="15" id="KW-1185">Reference proteome</keyword>